<sequence length="277" mass="31867">MASMPYFRFRRSILLERWRIGFCALDAIRTAETITTRVRLGDGTRKRVDKAAAIYPTAIEAEWPYSSSNDQSLFPSHYRRLLLNTRASFKASCLDSTPQMSIHYHGRKHVSRKTMDRKRQNPRPGISDVFRLRREDVPHPDRLYHETRLLNNKLYEDSCESGASEYEKGYLGINDLKLVMQAEIALHGERPKDFAYSLTMVTGMLLARSVAARPGAIYATTFKENGKEETRWPGLESGDVMFTFCADGRLESGIYFQQLNNKQHANSTRNDTNKMRV</sequence>
<dbReference type="Proteomes" id="UP001310594">
    <property type="component" value="Unassembled WGS sequence"/>
</dbReference>
<organism evidence="1 2">
    <name type="scientific">Elasticomyces elasticus</name>
    <dbReference type="NCBI Taxonomy" id="574655"/>
    <lineage>
        <taxon>Eukaryota</taxon>
        <taxon>Fungi</taxon>
        <taxon>Dikarya</taxon>
        <taxon>Ascomycota</taxon>
        <taxon>Pezizomycotina</taxon>
        <taxon>Dothideomycetes</taxon>
        <taxon>Dothideomycetidae</taxon>
        <taxon>Mycosphaerellales</taxon>
        <taxon>Teratosphaeriaceae</taxon>
        <taxon>Elasticomyces</taxon>
    </lineage>
</organism>
<evidence type="ECO:0000313" key="1">
    <source>
        <dbReference type="EMBL" id="KAK5702523.1"/>
    </source>
</evidence>
<gene>
    <name evidence="1" type="ORF">LTR97_003468</name>
</gene>
<dbReference type="EMBL" id="JAVRQU010000005">
    <property type="protein sequence ID" value="KAK5702523.1"/>
    <property type="molecule type" value="Genomic_DNA"/>
</dbReference>
<comment type="caution">
    <text evidence="1">The sequence shown here is derived from an EMBL/GenBank/DDBJ whole genome shotgun (WGS) entry which is preliminary data.</text>
</comment>
<protein>
    <submittedName>
        <fullName evidence="1">Uncharacterized protein</fullName>
    </submittedName>
</protein>
<evidence type="ECO:0000313" key="2">
    <source>
        <dbReference type="Proteomes" id="UP001310594"/>
    </source>
</evidence>
<proteinExistence type="predicted"/>
<name>A0AAN7WCK3_9PEZI</name>
<accession>A0AAN7WCK3</accession>
<dbReference type="AlphaFoldDB" id="A0AAN7WCK3"/>
<reference evidence="1" key="1">
    <citation type="submission" date="2023-08" db="EMBL/GenBank/DDBJ databases">
        <title>Black Yeasts Isolated from many extreme environments.</title>
        <authorList>
            <person name="Coleine C."/>
            <person name="Stajich J.E."/>
            <person name="Selbmann L."/>
        </authorList>
    </citation>
    <scope>NUCLEOTIDE SEQUENCE</scope>
    <source>
        <strain evidence="1">CCFEE 5810</strain>
    </source>
</reference>